<protein>
    <recommendedName>
        <fullName evidence="2">Zinc-type alcohol dehydrogenase-like protein</fullName>
    </recommendedName>
</protein>
<organism evidence="4 5">
    <name type="scientific">Kaistia hirudinis</name>
    <dbReference type="NCBI Taxonomy" id="1293440"/>
    <lineage>
        <taxon>Bacteria</taxon>
        <taxon>Pseudomonadati</taxon>
        <taxon>Pseudomonadota</taxon>
        <taxon>Alphaproteobacteria</taxon>
        <taxon>Hyphomicrobiales</taxon>
        <taxon>Kaistiaceae</taxon>
        <taxon>Kaistia</taxon>
    </lineage>
</organism>
<comment type="caution">
    <text evidence="4">The sequence shown here is derived from an EMBL/GenBank/DDBJ whole genome shotgun (WGS) entry which is preliminary data.</text>
</comment>
<dbReference type="NCBIfam" id="TIGR02817">
    <property type="entry name" value="adh_fam_1"/>
    <property type="match status" value="1"/>
</dbReference>
<dbReference type="Proteomes" id="UP000553963">
    <property type="component" value="Unassembled WGS sequence"/>
</dbReference>
<evidence type="ECO:0000256" key="2">
    <source>
        <dbReference type="RuleBase" id="RU364000"/>
    </source>
</evidence>
<dbReference type="PANTHER" id="PTHR44154:SF1">
    <property type="entry name" value="QUINONE OXIDOREDUCTASE"/>
    <property type="match status" value="1"/>
</dbReference>
<dbReference type="SMART" id="SM00829">
    <property type="entry name" value="PKS_ER"/>
    <property type="match status" value="1"/>
</dbReference>
<keyword evidence="2 4" id="KW-0560">Oxidoreductase</keyword>
<feature type="domain" description="Enoyl reductase (ER)" evidence="3">
    <location>
        <begin position="12"/>
        <end position="332"/>
    </location>
</feature>
<dbReference type="CDD" id="cd08252">
    <property type="entry name" value="AL_MDR"/>
    <property type="match status" value="1"/>
</dbReference>
<dbReference type="InterPro" id="IPR011032">
    <property type="entry name" value="GroES-like_sf"/>
</dbReference>
<evidence type="ECO:0000259" key="3">
    <source>
        <dbReference type="SMART" id="SM00829"/>
    </source>
</evidence>
<dbReference type="InterPro" id="IPR014182">
    <property type="entry name" value="ADH_Zn_typ-1"/>
</dbReference>
<keyword evidence="2" id="KW-0862">Zinc</keyword>
<evidence type="ECO:0000256" key="1">
    <source>
        <dbReference type="ARBA" id="ARBA00022857"/>
    </source>
</evidence>
<reference evidence="4 5" key="1">
    <citation type="submission" date="2020-08" db="EMBL/GenBank/DDBJ databases">
        <title>Genomic Encyclopedia of Type Strains, Phase IV (KMG-IV): sequencing the most valuable type-strain genomes for metagenomic binning, comparative biology and taxonomic classification.</title>
        <authorList>
            <person name="Goeker M."/>
        </authorList>
    </citation>
    <scope>NUCLEOTIDE SEQUENCE [LARGE SCALE GENOMIC DNA]</scope>
    <source>
        <strain evidence="4 5">DSM 25966</strain>
    </source>
</reference>
<proteinExistence type="inferred from homology"/>
<sequence>MRAVAFTRSLPADDPAALADITTDTPEPGPHDLLVKVEAVSVNPVDTKVRRAGDSAAPRILGFDAAGTVAAVGSAVSLFKVGDAVFYAGSILRPGSNAEFHTVDERIVGMKPKILDFTAAAALPLTSITAYELLFDRIGVKKGEGADTRSLLVFGGAGGVGSMAIQFARALTGLTIIATASRPESTEWVRGLGAHHVIDHSKPLAPQLAAIGIPEVDIILSLTGTAGHASVLPEIIAPEGRIGVIDDPGVFDVVPFKRKAVSVHWESMFTRPIFGTPTLGEQNKLLNEVADLVDAGRIRSTLTKTLAPIDAANLREAHRLVESGRTIGKIVIAGWPG</sequence>
<dbReference type="EMBL" id="JACIDS010000005">
    <property type="protein sequence ID" value="MBB3932935.1"/>
    <property type="molecule type" value="Genomic_DNA"/>
</dbReference>
<gene>
    <name evidence="4" type="ORF">GGR25_003999</name>
</gene>
<name>A0A840AX02_9HYPH</name>
<dbReference type="InterPro" id="IPR020843">
    <property type="entry name" value="ER"/>
</dbReference>
<dbReference type="InterPro" id="IPR036291">
    <property type="entry name" value="NAD(P)-bd_dom_sf"/>
</dbReference>
<keyword evidence="5" id="KW-1185">Reference proteome</keyword>
<dbReference type="SUPFAM" id="SSF50129">
    <property type="entry name" value="GroES-like"/>
    <property type="match status" value="1"/>
</dbReference>
<dbReference type="Gene3D" id="3.40.50.720">
    <property type="entry name" value="NAD(P)-binding Rossmann-like Domain"/>
    <property type="match status" value="1"/>
</dbReference>
<dbReference type="RefSeq" id="WP_183400588.1">
    <property type="nucleotide sequence ID" value="NZ_JACIDS010000005.1"/>
</dbReference>
<evidence type="ECO:0000313" key="5">
    <source>
        <dbReference type="Proteomes" id="UP000553963"/>
    </source>
</evidence>
<dbReference type="AlphaFoldDB" id="A0A840AX02"/>
<evidence type="ECO:0000313" key="4">
    <source>
        <dbReference type="EMBL" id="MBB3932935.1"/>
    </source>
</evidence>
<dbReference type="InterPro" id="IPR051603">
    <property type="entry name" value="Zinc-ADH_QOR/CCCR"/>
</dbReference>
<keyword evidence="1" id="KW-0521">NADP</keyword>
<dbReference type="SUPFAM" id="SSF51735">
    <property type="entry name" value="NAD(P)-binding Rossmann-fold domains"/>
    <property type="match status" value="1"/>
</dbReference>
<accession>A0A840AX02</accession>
<dbReference type="PANTHER" id="PTHR44154">
    <property type="entry name" value="QUINONE OXIDOREDUCTASE"/>
    <property type="match status" value="1"/>
</dbReference>
<keyword evidence="2" id="KW-0479">Metal-binding</keyword>
<dbReference type="GO" id="GO:0008270">
    <property type="term" value="F:zinc ion binding"/>
    <property type="evidence" value="ECO:0007669"/>
    <property type="project" value="InterPro"/>
</dbReference>
<comment type="similarity">
    <text evidence="2">Belongs to the zinc-containing alcohol dehydrogenase family. Quinone oxidoreductase subfamily.</text>
</comment>
<dbReference type="GO" id="GO:0016491">
    <property type="term" value="F:oxidoreductase activity"/>
    <property type="evidence" value="ECO:0007669"/>
    <property type="project" value="UniProtKB-KW"/>
</dbReference>
<dbReference type="Pfam" id="PF08240">
    <property type="entry name" value="ADH_N"/>
    <property type="match status" value="1"/>
</dbReference>
<dbReference type="Gene3D" id="3.90.180.10">
    <property type="entry name" value="Medium-chain alcohol dehydrogenases, catalytic domain"/>
    <property type="match status" value="1"/>
</dbReference>
<dbReference type="Pfam" id="PF13602">
    <property type="entry name" value="ADH_zinc_N_2"/>
    <property type="match status" value="1"/>
</dbReference>
<dbReference type="InterPro" id="IPR013154">
    <property type="entry name" value="ADH-like_N"/>
</dbReference>